<accession>A0A7Y9QYX5</accession>
<feature type="domain" description="Bacterial surface antigen (D15)" evidence="7">
    <location>
        <begin position="353"/>
        <end position="598"/>
    </location>
</feature>
<dbReference type="InterPro" id="IPR039910">
    <property type="entry name" value="D15-like"/>
</dbReference>
<keyword evidence="2" id="KW-1134">Transmembrane beta strand</keyword>
<dbReference type="GO" id="GO:0019867">
    <property type="term" value="C:outer membrane"/>
    <property type="evidence" value="ECO:0007669"/>
    <property type="project" value="InterPro"/>
</dbReference>
<dbReference type="InterPro" id="IPR000184">
    <property type="entry name" value="Bac_surfAg_D15"/>
</dbReference>
<name>A0A7Y9QYX5_9BURK</name>
<dbReference type="Proteomes" id="UP000518288">
    <property type="component" value="Unassembled WGS sequence"/>
</dbReference>
<comment type="caution">
    <text evidence="8">The sequence shown here is derived from an EMBL/GenBank/DDBJ whole genome shotgun (WGS) entry which is preliminary data.</text>
</comment>
<comment type="subcellular location">
    <subcellularLocation>
        <location evidence="1">Membrane</location>
    </subcellularLocation>
</comment>
<evidence type="ECO:0000256" key="5">
    <source>
        <dbReference type="ARBA" id="ARBA00023136"/>
    </source>
</evidence>
<gene>
    <name evidence="8" type="ORF">BDD16_003043</name>
</gene>
<evidence type="ECO:0000256" key="1">
    <source>
        <dbReference type="ARBA" id="ARBA00004370"/>
    </source>
</evidence>
<dbReference type="RefSeq" id="WP_179634750.1">
    <property type="nucleotide sequence ID" value="NZ_JACCFH010000001.1"/>
</dbReference>
<evidence type="ECO:0000256" key="4">
    <source>
        <dbReference type="ARBA" id="ARBA00022729"/>
    </source>
</evidence>
<keyword evidence="5" id="KW-0472">Membrane</keyword>
<reference evidence="8 9" key="1">
    <citation type="submission" date="2020-07" db="EMBL/GenBank/DDBJ databases">
        <title>Genomic Encyclopedia of Archaeal and Bacterial Type Strains, Phase II (KMG-II): from individual species to whole genera.</title>
        <authorList>
            <person name="Goeker M."/>
        </authorList>
    </citation>
    <scope>NUCLEOTIDE SEQUENCE [LARGE SCALE GENOMIC DNA]</scope>
    <source>
        <strain evidence="8 9">DSM 21226</strain>
    </source>
</reference>
<dbReference type="PANTHER" id="PTHR12815">
    <property type="entry name" value="SORTING AND ASSEMBLY MACHINERY SAMM50 PROTEIN FAMILY MEMBER"/>
    <property type="match status" value="1"/>
</dbReference>
<dbReference type="Gene3D" id="2.40.160.50">
    <property type="entry name" value="membrane protein fhac: a member of the omp85/tpsb transporter family"/>
    <property type="match status" value="1"/>
</dbReference>
<evidence type="ECO:0000256" key="6">
    <source>
        <dbReference type="ARBA" id="ARBA00023237"/>
    </source>
</evidence>
<proteinExistence type="predicted"/>
<keyword evidence="6" id="KW-0998">Cell outer membrane</keyword>
<dbReference type="Pfam" id="PF01103">
    <property type="entry name" value="Omp85"/>
    <property type="match status" value="1"/>
</dbReference>
<dbReference type="AlphaFoldDB" id="A0A7Y9QYX5"/>
<evidence type="ECO:0000259" key="7">
    <source>
        <dbReference type="Pfam" id="PF01103"/>
    </source>
</evidence>
<evidence type="ECO:0000256" key="3">
    <source>
        <dbReference type="ARBA" id="ARBA00022692"/>
    </source>
</evidence>
<evidence type="ECO:0000313" key="8">
    <source>
        <dbReference type="EMBL" id="NYG34057.1"/>
    </source>
</evidence>
<organism evidence="8 9">
    <name type="scientific">Sphaerotilus montanus</name>
    <dbReference type="NCBI Taxonomy" id="522889"/>
    <lineage>
        <taxon>Bacteria</taxon>
        <taxon>Pseudomonadati</taxon>
        <taxon>Pseudomonadota</taxon>
        <taxon>Betaproteobacteria</taxon>
        <taxon>Burkholderiales</taxon>
        <taxon>Sphaerotilaceae</taxon>
        <taxon>Sphaerotilus</taxon>
    </lineage>
</organism>
<protein>
    <submittedName>
        <fullName evidence="8">Translocation and assembly module TamA</fullName>
    </submittedName>
</protein>
<evidence type="ECO:0000256" key="2">
    <source>
        <dbReference type="ARBA" id="ARBA00022452"/>
    </source>
</evidence>
<keyword evidence="3" id="KW-0812">Transmembrane</keyword>
<dbReference type="PANTHER" id="PTHR12815:SF47">
    <property type="entry name" value="TRANSLOCATION AND ASSEMBLY MODULE SUBUNIT TAMA"/>
    <property type="match status" value="1"/>
</dbReference>
<dbReference type="EMBL" id="JACCFH010000001">
    <property type="protein sequence ID" value="NYG34057.1"/>
    <property type="molecule type" value="Genomic_DNA"/>
</dbReference>
<keyword evidence="4" id="KW-0732">Signal</keyword>
<sequence>MAQVAAPPVAQAASAAEDDADTRDVTWTLDIAAPPALRTLLARYLDLSRYLATPDTARVPRGELMRLRQAAPAQARALLETEGYFNASVSTQARDNGSVIALKLLVEPGPRARVSQARVEFEGPLSVAAEAGEPAAVALVDRVRSRWSLPAGEAYTQDRWSSAKGEVLALLRAEGYATAGWSGTVAQVRAVEDRAALFLVADSGPLYRFGAVQVTGLDHVDAEAVQALQTFSAGQPLREQALLDYQDRLVKSALFDSVAIEMEPDPALADAMPVVVKVRERSLQQATLGLGISDNTGPRVTLEHLHQRVFDFPWQAKSKLQLGRTDQQASIDLTSHPLPGPYRNLISASIGQTDASGLEVTSQRARIGRSKDDERLERLYYLEWQRSLTRQLDNGLTVDDTSALSGNYQWIWRQLDHPLLPTKGVSLSLDTALGRSFTTTAQRSGVFGRLNGRLTHYATLGQNWYSTSRLQIGQVLSATDVAVPYSLLFRTGGDDSVRGYAYQSLGPSNAAGTAVGGRVTAVGSVELARPILARMPALWGATFIDAGNAAPDWPSYKAALGYGVGLRWRSPVGALRLDLAYGQQVRKVRLHFSVGITF</sequence>
<dbReference type="Gene3D" id="3.10.20.310">
    <property type="entry name" value="membrane protein fhac"/>
    <property type="match status" value="1"/>
</dbReference>
<keyword evidence="9" id="KW-1185">Reference proteome</keyword>
<evidence type="ECO:0000313" key="9">
    <source>
        <dbReference type="Proteomes" id="UP000518288"/>
    </source>
</evidence>